<feature type="transmembrane region" description="Helical" evidence="1">
    <location>
        <begin position="12"/>
        <end position="31"/>
    </location>
</feature>
<evidence type="ECO:0000313" key="2">
    <source>
        <dbReference type="EMBL" id="RKR30466.1"/>
    </source>
</evidence>
<sequence length="128" mass="14888">MSFFEDFWNIFWWLFCVYAIFAFLWALFMVIGDLFRDHELSGWWKAVWIFFLAFVPFLSLLVYMIARGKGMTKRSMEQARKSQAETDAYIRQVAAASPSEEIAKAKTLMDAGTISAEEFERIKSKAVA</sequence>
<reference evidence="2 3" key="1">
    <citation type="submission" date="2018-10" db="EMBL/GenBank/DDBJ databases">
        <title>Genomic Encyclopedia of Type Strains, Phase IV (KMG-IV): sequencing the most valuable type-strain genomes for metagenomic binning, comparative biology and taxonomic classification.</title>
        <authorList>
            <person name="Goeker M."/>
        </authorList>
    </citation>
    <scope>NUCLEOTIDE SEQUENCE [LARGE SCALE GENOMIC DNA]</scope>
    <source>
        <strain evidence="2 3">DSM 25586</strain>
    </source>
</reference>
<evidence type="ECO:0000313" key="3">
    <source>
        <dbReference type="Proteomes" id="UP000276055"/>
    </source>
</evidence>
<dbReference type="AlphaFoldDB" id="A0A495FPU5"/>
<dbReference type="RefSeq" id="WP_120950514.1">
    <property type="nucleotide sequence ID" value="NZ_RBIR01000001.1"/>
</dbReference>
<dbReference type="EMBL" id="RBIR01000001">
    <property type="protein sequence ID" value="RKR30466.1"/>
    <property type="molecule type" value="Genomic_DNA"/>
</dbReference>
<gene>
    <name evidence="2" type="ORF">C8D78_0791</name>
</gene>
<keyword evidence="1" id="KW-1133">Transmembrane helix</keyword>
<organism evidence="2 3">
    <name type="scientific">Arthrobacter oryzae</name>
    <dbReference type="NCBI Taxonomy" id="409290"/>
    <lineage>
        <taxon>Bacteria</taxon>
        <taxon>Bacillati</taxon>
        <taxon>Actinomycetota</taxon>
        <taxon>Actinomycetes</taxon>
        <taxon>Micrococcales</taxon>
        <taxon>Micrococcaceae</taxon>
        <taxon>Arthrobacter</taxon>
    </lineage>
</organism>
<proteinExistence type="predicted"/>
<name>A0A495FPU5_9MICC</name>
<evidence type="ECO:0008006" key="4">
    <source>
        <dbReference type="Google" id="ProtNLM"/>
    </source>
</evidence>
<keyword evidence="1" id="KW-0472">Membrane</keyword>
<accession>A0A495FPU5</accession>
<feature type="transmembrane region" description="Helical" evidence="1">
    <location>
        <begin position="43"/>
        <end position="66"/>
    </location>
</feature>
<comment type="caution">
    <text evidence="2">The sequence shown here is derived from an EMBL/GenBank/DDBJ whole genome shotgun (WGS) entry which is preliminary data.</text>
</comment>
<dbReference type="OrthoDB" id="7596142at2"/>
<evidence type="ECO:0000256" key="1">
    <source>
        <dbReference type="SAM" id="Phobius"/>
    </source>
</evidence>
<keyword evidence="1" id="KW-0812">Transmembrane</keyword>
<dbReference type="Proteomes" id="UP000276055">
    <property type="component" value="Unassembled WGS sequence"/>
</dbReference>
<protein>
    <recommendedName>
        <fullName evidence="4">Phospholipase D-like protein</fullName>
    </recommendedName>
</protein>